<dbReference type="KEGG" id="laca:LAC1533_1288"/>
<dbReference type="PATRIC" id="fig|89059.3.peg.85"/>
<evidence type="ECO:0000259" key="6">
    <source>
        <dbReference type="Pfam" id="PF02826"/>
    </source>
</evidence>
<dbReference type="InterPro" id="IPR006140">
    <property type="entry name" value="D-isomer_DH_NAD-bd"/>
</dbReference>
<dbReference type="InterPro" id="IPR036291">
    <property type="entry name" value="NAD(P)-bd_dom_sf"/>
</dbReference>
<reference evidence="8" key="3">
    <citation type="submission" date="2016-11" db="EMBL/GenBank/DDBJ databases">
        <authorList>
            <person name="Jaros S."/>
            <person name="Januszkiewicz K."/>
            <person name="Wedrychowicz H."/>
        </authorList>
    </citation>
    <scope>NUCLEOTIDE SEQUENCE [LARGE SCALE GENOMIC DNA]</scope>
    <source>
        <strain evidence="8">ACA-DC 1533</strain>
    </source>
</reference>
<dbReference type="SUPFAM" id="SSF51735">
    <property type="entry name" value="NAD(P)-binding Rossmann-fold domains"/>
    <property type="match status" value="1"/>
</dbReference>
<dbReference type="PANTHER" id="PTHR43026">
    <property type="entry name" value="2-HYDROXYACID DEHYDROGENASE HOMOLOG 1-RELATED"/>
    <property type="match status" value="1"/>
</dbReference>
<dbReference type="Pfam" id="PF00389">
    <property type="entry name" value="2-Hacid_dh"/>
    <property type="match status" value="1"/>
</dbReference>
<dbReference type="InterPro" id="IPR006139">
    <property type="entry name" value="D-isomer_2_OHA_DH_cat_dom"/>
</dbReference>
<dbReference type="Pfam" id="PF02826">
    <property type="entry name" value="2-Hacid_dh_C"/>
    <property type="match status" value="1"/>
</dbReference>
<gene>
    <name evidence="7" type="ORF">IV43_GL000083</name>
    <name evidence="8" type="ORF">LAC1533_1288</name>
</gene>
<feature type="domain" description="D-isomer specific 2-hydroxyacid dehydrogenase catalytic" evidence="5">
    <location>
        <begin position="7"/>
        <end position="329"/>
    </location>
</feature>
<dbReference type="EMBL" id="LT630287">
    <property type="protein sequence ID" value="SFV40708.1"/>
    <property type="molecule type" value="Genomic_DNA"/>
</dbReference>
<reference evidence="10" key="2">
    <citation type="submission" date="2016-11" db="EMBL/GenBank/DDBJ databases">
        <authorList>
            <person name="Papadimitriou K."/>
        </authorList>
    </citation>
    <scope>NUCLEOTIDE SEQUENCE [LARGE SCALE GENOMIC DNA]</scope>
    <source>
        <strain evidence="10">ACA-DC 1533</strain>
    </source>
</reference>
<dbReference type="GeneID" id="95349386"/>
<reference evidence="7 9" key="1">
    <citation type="journal article" date="2015" name="Genome Announc.">
        <title>Expanding the biotechnology potential of lactobacilli through comparative genomics of 213 strains and associated genera.</title>
        <authorList>
            <person name="Sun Z."/>
            <person name="Harris H.M."/>
            <person name="McCann A."/>
            <person name="Guo C."/>
            <person name="Argimon S."/>
            <person name="Zhang W."/>
            <person name="Yang X."/>
            <person name="Jeffery I.B."/>
            <person name="Cooney J.C."/>
            <person name="Kagawa T.F."/>
            <person name="Liu W."/>
            <person name="Song Y."/>
            <person name="Salvetti E."/>
            <person name="Wrobel A."/>
            <person name="Rasinkangas P."/>
            <person name="Parkhill J."/>
            <person name="Rea M.C."/>
            <person name="O'Sullivan O."/>
            <person name="Ritari J."/>
            <person name="Douillard F.P."/>
            <person name="Paul Ross R."/>
            <person name="Yang R."/>
            <person name="Briner A.E."/>
            <person name="Felis G.E."/>
            <person name="de Vos W.M."/>
            <person name="Barrangou R."/>
            <person name="Klaenhammer T.R."/>
            <person name="Caufield P.W."/>
            <person name="Cui Y."/>
            <person name="Zhang H."/>
            <person name="O'Toole P.W."/>
        </authorList>
    </citation>
    <scope>NUCLEOTIDE SEQUENCE [LARGE SCALE GENOMIC DNA]</scope>
    <source>
        <strain evidence="7 9">DSM 15353</strain>
    </source>
</reference>
<dbReference type="EC" id="1.1.1.28" evidence="8"/>
<dbReference type="CDD" id="cd12186">
    <property type="entry name" value="LDH"/>
    <property type="match status" value="1"/>
</dbReference>
<evidence type="ECO:0000256" key="1">
    <source>
        <dbReference type="ARBA" id="ARBA00005854"/>
    </source>
</evidence>
<evidence type="ECO:0000259" key="5">
    <source>
        <dbReference type="Pfam" id="PF00389"/>
    </source>
</evidence>
<dbReference type="Gene3D" id="3.40.50.720">
    <property type="entry name" value="NAD(P)-binding Rossmann-like Domain"/>
    <property type="match status" value="2"/>
</dbReference>
<evidence type="ECO:0000256" key="4">
    <source>
        <dbReference type="RuleBase" id="RU003719"/>
    </source>
</evidence>
<comment type="similarity">
    <text evidence="1 4">Belongs to the D-isomer specific 2-hydroxyacid dehydrogenase family.</text>
</comment>
<feature type="domain" description="D-isomer specific 2-hydroxyacid dehydrogenase NAD-binding" evidence="6">
    <location>
        <begin position="111"/>
        <end position="297"/>
    </location>
</feature>
<organism evidence="7 9">
    <name type="scientific">Ligilactobacillus acidipiscis</name>
    <dbReference type="NCBI Taxonomy" id="89059"/>
    <lineage>
        <taxon>Bacteria</taxon>
        <taxon>Bacillati</taxon>
        <taxon>Bacillota</taxon>
        <taxon>Bacilli</taxon>
        <taxon>Lactobacillales</taxon>
        <taxon>Lactobacillaceae</taxon>
        <taxon>Ligilactobacillus</taxon>
    </lineage>
</organism>
<evidence type="ECO:0000256" key="2">
    <source>
        <dbReference type="ARBA" id="ARBA00023002"/>
    </source>
</evidence>
<dbReference type="OrthoDB" id="9805416at2"/>
<evidence type="ECO:0000313" key="10">
    <source>
        <dbReference type="Proteomes" id="UP000190935"/>
    </source>
</evidence>
<dbReference type="STRING" id="89059.LAC1533_1288"/>
<dbReference type="GO" id="GO:0051287">
    <property type="term" value="F:NAD binding"/>
    <property type="evidence" value="ECO:0007669"/>
    <property type="project" value="InterPro"/>
</dbReference>
<dbReference type="InterPro" id="IPR029752">
    <property type="entry name" value="D-isomer_DH_CS1"/>
</dbReference>
<dbReference type="AlphaFoldDB" id="A0A0R2KP52"/>
<evidence type="ECO:0000313" key="8">
    <source>
        <dbReference type="EMBL" id="SFV40708.1"/>
    </source>
</evidence>
<keyword evidence="2 4" id="KW-0560">Oxidoreductase</keyword>
<dbReference type="GO" id="GO:0008720">
    <property type="term" value="F:D-lactate dehydrogenase (NAD+) activity"/>
    <property type="evidence" value="ECO:0007669"/>
    <property type="project" value="UniProtKB-EC"/>
</dbReference>
<keyword evidence="3" id="KW-0520">NAD</keyword>
<accession>A0A0R2KP52</accession>
<dbReference type="SUPFAM" id="SSF52283">
    <property type="entry name" value="Formate/glycerate dehydrogenase catalytic domain-like"/>
    <property type="match status" value="1"/>
</dbReference>
<evidence type="ECO:0000313" key="7">
    <source>
        <dbReference type="EMBL" id="KRN88231.1"/>
    </source>
</evidence>
<dbReference type="EMBL" id="JQBK01000001">
    <property type="protein sequence ID" value="KRN88231.1"/>
    <property type="molecule type" value="Genomic_DNA"/>
</dbReference>
<sequence length="331" mass="36613">MKMIAFSVRDDEEPFFREWSTKNNIQVDLIKDPLTDETMDKINGHDAVLALQTGEYPKSLFNKAQSLGIKVFSIRNVGVDNVDLKEASANNIAVTNVPAYSPTAIAEFSVTLLLQLLRKIDNFRKRSEQQDFRWEGNVGQEIHDKTIGVIGTGRIGKAAISIYRGFGAKIVAYDPYTDSKLAAEGIYVDSKEELYQKADIITLHMPASLKDKHMIDAQAISEMKDGVYLINTARGLLIDTAALIDGLKSGKVAGAGLDTYENESPLFNHDLRGKEIKDPLFNELRELENVIVTPHVAFYTDTAVKNMVRLSLNSAKSVIETGTADSIVNAE</sequence>
<name>A0A0R2KP52_9LACO</name>
<protein>
    <submittedName>
        <fullName evidence="7">D-lactate dehydrogenase</fullName>
        <ecNumber evidence="8">1.1.1.28</ecNumber>
    </submittedName>
</protein>
<dbReference type="PROSITE" id="PS00065">
    <property type="entry name" value="D_2_HYDROXYACID_DH_1"/>
    <property type="match status" value="1"/>
</dbReference>
<evidence type="ECO:0000313" key="9">
    <source>
        <dbReference type="Proteomes" id="UP000051491"/>
    </source>
</evidence>
<dbReference type="Proteomes" id="UP000051491">
    <property type="component" value="Unassembled WGS sequence"/>
</dbReference>
<evidence type="ECO:0000256" key="3">
    <source>
        <dbReference type="ARBA" id="ARBA00023027"/>
    </source>
</evidence>
<proteinExistence type="inferred from homology"/>
<dbReference type="PANTHER" id="PTHR43026:SF1">
    <property type="entry name" value="2-HYDROXYACID DEHYDROGENASE HOMOLOG 1-RELATED"/>
    <property type="match status" value="1"/>
</dbReference>
<dbReference type="InterPro" id="IPR058205">
    <property type="entry name" value="D-LDH-like"/>
</dbReference>
<dbReference type="RefSeq" id="WP_010494329.1">
    <property type="nucleotide sequence ID" value="NZ_JQBK01000001.1"/>
</dbReference>
<dbReference type="PROSITE" id="PS00671">
    <property type="entry name" value="D_2_HYDROXYACID_DH_3"/>
    <property type="match status" value="1"/>
</dbReference>
<dbReference type="Proteomes" id="UP000190935">
    <property type="component" value="Chromosome I"/>
</dbReference>
<dbReference type="InterPro" id="IPR029753">
    <property type="entry name" value="D-isomer_DH_CS"/>
</dbReference>